<feature type="binding site" evidence="8">
    <location>
        <position position="215"/>
    </location>
    <ligand>
        <name>Mn(2+)</name>
        <dbReference type="ChEBI" id="CHEBI:29035"/>
    </ligand>
</feature>
<reference evidence="10" key="1">
    <citation type="submission" date="2016-10" db="EMBL/GenBank/DDBJ databases">
        <authorList>
            <person name="Varghese N."/>
            <person name="Submissions S."/>
        </authorList>
    </citation>
    <scope>NUCLEOTIDE SEQUENCE [LARGE SCALE GENOMIC DNA]</scope>
    <source>
        <strain evidence="10">DSM 16859</strain>
    </source>
</reference>
<dbReference type="PANTHER" id="PTHR34353:SF3">
    <property type="entry name" value="CRISPR-ASSOCIATED ENDONUCLEASE CAS1"/>
    <property type="match status" value="1"/>
</dbReference>
<keyword evidence="7 8" id="KW-0238">DNA-binding</keyword>
<dbReference type="Pfam" id="PF01867">
    <property type="entry name" value="Cas_Cas1"/>
    <property type="match status" value="2"/>
</dbReference>
<dbReference type="HAMAP" id="MF_01470">
    <property type="entry name" value="Cas1"/>
    <property type="match status" value="1"/>
</dbReference>
<dbReference type="GO" id="GO:0046872">
    <property type="term" value="F:metal ion binding"/>
    <property type="evidence" value="ECO:0007669"/>
    <property type="project" value="UniProtKB-UniRule"/>
</dbReference>
<dbReference type="GO" id="GO:0004520">
    <property type="term" value="F:DNA endonuclease activity"/>
    <property type="evidence" value="ECO:0007669"/>
    <property type="project" value="InterPro"/>
</dbReference>
<dbReference type="InterPro" id="IPR042211">
    <property type="entry name" value="CRISPR-assoc_Cas1_N"/>
</dbReference>
<evidence type="ECO:0000256" key="8">
    <source>
        <dbReference type="HAMAP-Rule" id="MF_01470"/>
    </source>
</evidence>
<keyword evidence="3 8" id="KW-0255">Endonuclease</keyword>
<keyword evidence="8" id="KW-0464">Manganese</keyword>
<dbReference type="NCBIfam" id="TIGR03638">
    <property type="entry name" value="cas1_ECOLI"/>
    <property type="match status" value="1"/>
</dbReference>
<evidence type="ECO:0000256" key="1">
    <source>
        <dbReference type="ARBA" id="ARBA00022722"/>
    </source>
</evidence>
<comment type="subunit">
    <text evidence="8">Homodimer, forms a heterotetramer with a Cas2 homodimer.</text>
</comment>
<dbReference type="EMBL" id="FOGZ01000039">
    <property type="protein sequence ID" value="SES04456.1"/>
    <property type="molecule type" value="Genomic_DNA"/>
</dbReference>
<dbReference type="Proteomes" id="UP000198815">
    <property type="component" value="Unassembled WGS sequence"/>
</dbReference>
<dbReference type="RefSeq" id="WP_091971523.1">
    <property type="nucleotide sequence ID" value="NZ_FOGZ01000039.1"/>
</dbReference>
<evidence type="ECO:0000256" key="4">
    <source>
        <dbReference type="ARBA" id="ARBA00022801"/>
    </source>
</evidence>
<evidence type="ECO:0000313" key="9">
    <source>
        <dbReference type="EMBL" id="SES04456.1"/>
    </source>
</evidence>
<dbReference type="GO" id="GO:0043571">
    <property type="term" value="P:maintenance of CRISPR repeat elements"/>
    <property type="evidence" value="ECO:0007669"/>
    <property type="project" value="UniProtKB-UniRule"/>
</dbReference>
<keyword evidence="2 8" id="KW-0479">Metal-binding</keyword>
<evidence type="ECO:0000256" key="6">
    <source>
        <dbReference type="ARBA" id="ARBA00023118"/>
    </source>
</evidence>
<comment type="cofactor">
    <cofactor evidence="8">
        <name>Mg(2+)</name>
        <dbReference type="ChEBI" id="CHEBI:18420"/>
    </cofactor>
    <cofactor evidence="8">
        <name>Mn(2+)</name>
        <dbReference type="ChEBI" id="CHEBI:29035"/>
    </cofactor>
</comment>
<keyword evidence="4 8" id="KW-0378">Hydrolase</keyword>
<evidence type="ECO:0000256" key="7">
    <source>
        <dbReference type="ARBA" id="ARBA00023125"/>
    </source>
</evidence>
<dbReference type="PANTHER" id="PTHR34353">
    <property type="entry name" value="CRISPR-ASSOCIATED ENDONUCLEASE CAS1 1"/>
    <property type="match status" value="1"/>
</dbReference>
<accession>A0A1H9U4U1</accession>
<keyword evidence="6 8" id="KW-0051">Antiviral defense</keyword>
<evidence type="ECO:0000256" key="2">
    <source>
        <dbReference type="ARBA" id="ARBA00022723"/>
    </source>
</evidence>
<dbReference type="GO" id="GO:0051607">
    <property type="term" value="P:defense response to virus"/>
    <property type="evidence" value="ECO:0007669"/>
    <property type="project" value="UniProtKB-UniRule"/>
</dbReference>
<comment type="function">
    <text evidence="8">CRISPR (clustered regularly interspaced short palindromic repeat), is an adaptive immune system that provides protection against mobile genetic elements (viruses, transposable elements and conjugative plasmids). CRISPR clusters contain spacers, sequences complementary to antecedent mobile elements, and target invading nucleic acids. CRISPR clusters are transcribed and processed into CRISPR RNA (crRNA). Acts as a dsDNA endonuclease. Involved in the integration of spacer DNA into the CRISPR cassette.</text>
</comment>
<dbReference type="InterPro" id="IPR033641">
    <property type="entry name" value="Cas1_I-E"/>
</dbReference>
<dbReference type="NCBIfam" id="TIGR00287">
    <property type="entry name" value="cas1"/>
    <property type="match status" value="1"/>
</dbReference>
<dbReference type="AlphaFoldDB" id="A0A1H9U4U1"/>
<dbReference type="OrthoDB" id="9777847at2"/>
<proteinExistence type="inferred from homology"/>
<evidence type="ECO:0000256" key="5">
    <source>
        <dbReference type="ARBA" id="ARBA00022842"/>
    </source>
</evidence>
<evidence type="ECO:0000256" key="3">
    <source>
        <dbReference type="ARBA" id="ARBA00022759"/>
    </source>
</evidence>
<feature type="binding site" evidence="8">
    <location>
        <position position="148"/>
    </location>
    <ligand>
        <name>Mn(2+)</name>
        <dbReference type="ChEBI" id="CHEBI:29035"/>
    </ligand>
</feature>
<evidence type="ECO:0000313" key="10">
    <source>
        <dbReference type="Proteomes" id="UP000198815"/>
    </source>
</evidence>
<dbReference type="EC" id="3.1.-.-" evidence="8"/>
<dbReference type="InterPro" id="IPR019851">
    <property type="entry name" value="CRISPR-assoc_Cas1_ECOLI"/>
</dbReference>
<dbReference type="InterPro" id="IPR002729">
    <property type="entry name" value="CRISPR-assoc_Cas1"/>
</dbReference>
<keyword evidence="5 8" id="KW-0460">Magnesium</keyword>
<dbReference type="GO" id="GO:0003677">
    <property type="term" value="F:DNA binding"/>
    <property type="evidence" value="ECO:0007669"/>
    <property type="project" value="UniProtKB-KW"/>
</dbReference>
<dbReference type="GO" id="GO:0016787">
    <property type="term" value="F:hydrolase activity"/>
    <property type="evidence" value="ECO:0007669"/>
    <property type="project" value="UniProtKB-KW"/>
</dbReference>
<gene>
    <name evidence="8" type="primary">cas1</name>
    <name evidence="9" type="ORF">SAMN05443377_13912</name>
</gene>
<feature type="binding site" evidence="8">
    <location>
        <position position="228"/>
    </location>
    <ligand>
        <name>Mn(2+)</name>
        <dbReference type="ChEBI" id="CHEBI:29035"/>
    </ligand>
</feature>
<organism evidence="9 10">
    <name type="scientific">Propionibacterium cyclohexanicum</name>
    <dbReference type="NCBI Taxonomy" id="64702"/>
    <lineage>
        <taxon>Bacteria</taxon>
        <taxon>Bacillati</taxon>
        <taxon>Actinomycetota</taxon>
        <taxon>Actinomycetes</taxon>
        <taxon>Propionibacteriales</taxon>
        <taxon>Propionibacteriaceae</taxon>
        <taxon>Propionibacterium</taxon>
    </lineage>
</organism>
<keyword evidence="1 8" id="KW-0540">Nuclease</keyword>
<dbReference type="Gene3D" id="3.100.10.20">
    <property type="entry name" value="CRISPR-associated endonuclease Cas1, N-terminal domain"/>
    <property type="match status" value="1"/>
</dbReference>
<dbReference type="InterPro" id="IPR050646">
    <property type="entry name" value="Cas1"/>
</dbReference>
<comment type="similarity">
    <text evidence="8">Belongs to the CRISPR-associated endonuclease Cas1 family.</text>
</comment>
<dbReference type="STRING" id="64702.SAMN05443377_13912"/>
<sequence>MPKPIPGARPVEVQELARAQDRLSFVYLERCLVHRESNAITATDERGIIHIPAAIIGALLLGPGTNVSHQAMMLLADSGATTVWVGEKGVRYYAHGRPLARGTRLLDLQAASVSSRAERLEVARRMYEIRFPDDVTAGLTMQQLRGHEGARVRQVYRDAATKYGVKWDRRSYKPQDYEASDDANQALTAATACLYGLVQAVTVALGLSPGLGFVHVGHDRSFVYDIADLYKTEIAVPVAFEVISRAGVEDISAETRRAMRDKMFEAKLLTRCVRDIYRVLGADGGDDETYGWDVLELWDDKLGTVEAGKSWGEAPPW</sequence>
<keyword evidence="10" id="KW-1185">Reference proteome</keyword>
<name>A0A1H9U4U1_9ACTN</name>
<dbReference type="CDD" id="cd09719">
    <property type="entry name" value="Cas1_I-E"/>
    <property type="match status" value="1"/>
</dbReference>
<protein>
    <recommendedName>
        <fullName evidence="8">CRISPR-associated endonuclease Cas1</fullName>
        <ecNumber evidence="8">3.1.-.-</ecNumber>
    </recommendedName>
</protein>
<dbReference type="Gene3D" id="1.20.120.920">
    <property type="entry name" value="CRISPR-associated endonuclease Cas1, C-terminal domain"/>
    <property type="match status" value="1"/>
</dbReference>
<dbReference type="InterPro" id="IPR042206">
    <property type="entry name" value="CRISPR-assoc_Cas1_C"/>
</dbReference>